<dbReference type="SUPFAM" id="SSF55486">
    <property type="entry name" value="Metalloproteases ('zincins'), catalytic domain"/>
    <property type="match status" value="1"/>
</dbReference>
<organism evidence="12 13">
    <name type="scientific">Epichloe festucae (strain Fl1)</name>
    <dbReference type="NCBI Taxonomy" id="877507"/>
    <lineage>
        <taxon>Eukaryota</taxon>
        <taxon>Fungi</taxon>
        <taxon>Dikarya</taxon>
        <taxon>Ascomycota</taxon>
        <taxon>Pezizomycotina</taxon>
        <taxon>Sordariomycetes</taxon>
        <taxon>Hypocreomycetidae</taxon>
        <taxon>Hypocreales</taxon>
        <taxon>Clavicipitaceae</taxon>
        <taxon>Epichloe</taxon>
    </lineage>
</organism>
<keyword evidence="5" id="KW-0732">Signal</keyword>
<dbReference type="Gene3D" id="3.40.390.10">
    <property type="entry name" value="Collagenase (Catalytic Domain)"/>
    <property type="match status" value="1"/>
</dbReference>
<evidence type="ECO:0000256" key="9">
    <source>
        <dbReference type="ARBA" id="ARBA00023157"/>
    </source>
</evidence>
<keyword evidence="6" id="KW-0378">Hydrolase</keyword>
<protein>
    <recommendedName>
        <fullName evidence="11">Peptidase M43 pregnancy-associated plasma-A domain-containing protein</fullName>
    </recommendedName>
</protein>
<evidence type="ECO:0000259" key="11">
    <source>
        <dbReference type="Pfam" id="PF05572"/>
    </source>
</evidence>
<dbReference type="AlphaFoldDB" id="A0A7S9PT44"/>
<keyword evidence="7" id="KW-0862">Zinc</keyword>
<dbReference type="Proteomes" id="UP000594364">
    <property type="component" value="Chromosome 1"/>
</dbReference>
<dbReference type="InterPro" id="IPR008754">
    <property type="entry name" value="Peptidase_M43"/>
</dbReference>
<evidence type="ECO:0000256" key="7">
    <source>
        <dbReference type="ARBA" id="ARBA00022833"/>
    </source>
</evidence>
<dbReference type="EMBL" id="CP031385">
    <property type="protein sequence ID" value="QPG95068.1"/>
    <property type="molecule type" value="Genomic_DNA"/>
</dbReference>
<proteinExistence type="inferred from homology"/>
<dbReference type="GO" id="GO:0046872">
    <property type="term" value="F:metal ion binding"/>
    <property type="evidence" value="ECO:0007669"/>
    <property type="project" value="UniProtKB-KW"/>
</dbReference>
<evidence type="ECO:0000256" key="8">
    <source>
        <dbReference type="ARBA" id="ARBA00023049"/>
    </source>
</evidence>
<dbReference type="PANTHER" id="PTHR47466">
    <property type="match status" value="1"/>
</dbReference>
<keyword evidence="4" id="KW-0479">Metal-binding</keyword>
<dbReference type="Pfam" id="PF05572">
    <property type="entry name" value="Peptidase_M43"/>
    <property type="match status" value="1"/>
</dbReference>
<name>A0A7S9PT44_EPIFF</name>
<evidence type="ECO:0000256" key="1">
    <source>
        <dbReference type="ARBA" id="ARBA00003174"/>
    </source>
</evidence>
<evidence type="ECO:0000256" key="10">
    <source>
        <dbReference type="SAM" id="Phobius"/>
    </source>
</evidence>
<gene>
    <name evidence="12" type="ORF">C2857_007573</name>
</gene>
<comment type="function">
    <text evidence="1">Secreted metalloproteinase that allows assimilation of proteinaceous substrates.</text>
</comment>
<reference evidence="12 13" key="1">
    <citation type="journal article" date="2018" name="PLoS Genet.">
        <title>Repeat elements organise 3D genome structure and mediate transcription in the filamentous fungus Epichloe festucae.</title>
        <authorList>
            <person name="Winter D.J."/>
            <person name="Ganley A.R.D."/>
            <person name="Young C.A."/>
            <person name="Liachko I."/>
            <person name="Schardl C.L."/>
            <person name="Dupont P.Y."/>
            <person name="Berry D."/>
            <person name="Ram A."/>
            <person name="Scott B."/>
            <person name="Cox M.P."/>
        </authorList>
    </citation>
    <scope>NUCLEOTIDE SEQUENCE [LARGE SCALE GENOMIC DNA]</scope>
    <source>
        <strain evidence="12 13">Fl1</strain>
    </source>
</reference>
<evidence type="ECO:0000256" key="6">
    <source>
        <dbReference type="ARBA" id="ARBA00022801"/>
    </source>
</evidence>
<sequence length="265" mass="29403">MPQCDSYFLLISTIKIMLKTILFKAYMASMVMGMGAAVSNGECGAPEPTEELIAIAKEMALNESMISTSKLDNVRAMITGMAKDFENMGIYFVLKGVDYTVHGGWSHGRHEMAMKTKLRKGGYGALNLYYVHSLRSSPDFPTTGKCNFPDPSYYGQGGEILTRDGCTIRRDLLSHGQTTTHEVGHWLGLLHTFHGGCTGRGDLIDDTPACKETYGCDENADTCPESPGKDDVHNFMGYNTCRTGFTVGQTKRARRQYHYWRSQDS</sequence>
<evidence type="ECO:0000256" key="2">
    <source>
        <dbReference type="ARBA" id="ARBA00008721"/>
    </source>
</evidence>
<dbReference type="GO" id="GO:0008237">
    <property type="term" value="F:metallopeptidase activity"/>
    <property type="evidence" value="ECO:0007669"/>
    <property type="project" value="UniProtKB-KW"/>
</dbReference>
<keyword evidence="8" id="KW-0482">Metalloprotease</keyword>
<dbReference type="GO" id="GO:0006508">
    <property type="term" value="P:proteolysis"/>
    <property type="evidence" value="ECO:0007669"/>
    <property type="project" value="UniProtKB-KW"/>
</dbReference>
<evidence type="ECO:0000313" key="12">
    <source>
        <dbReference type="EMBL" id="QPG95068.1"/>
    </source>
</evidence>
<feature type="domain" description="Peptidase M43 pregnancy-associated plasma-A" evidence="11">
    <location>
        <begin position="127"/>
        <end position="254"/>
    </location>
</feature>
<dbReference type="InterPro" id="IPR024079">
    <property type="entry name" value="MetalloPept_cat_dom_sf"/>
</dbReference>
<dbReference type="PANTHER" id="PTHR47466:SF1">
    <property type="entry name" value="METALLOPROTEASE MEP1 (AFU_ORTHOLOGUE AFUA_1G07730)-RELATED"/>
    <property type="match status" value="1"/>
</dbReference>
<evidence type="ECO:0000313" key="13">
    <source>
        <dbReference type="Proteomes" id="UP000594364"/>
    </source>
</evidence>
<comment type="similarity">
    <text evidence="2">Belongs to the peptidase M43B family.</text>
</comment>
<evidence type="ECO:0000256" key="4">
    <source>
        <dbReference type="ARBA" id="ARBA00022723"/>
    </source>
</evidence>
<dbReference type="OrthoDB" id="536211at2759"/>
<evidence type="ECO:0000256" key="3">
    <source>
        <dbReference type="ARBA" id="ARBA00022670"/>
    </source>
</evidence>
<keyword evidence="10" id="KW-0812">Transmembrane</keyword>
<keyword evidence="13" id="KW-1185">Reference proteome</keyword>
<accession>A0A7S9PT44</accession>
<keyword evidence="10" id="KW-0472">Membrane</keyword>
<keyword evidence="3" id="KW-0645">Protease</keyword>
<feature type="transmembrane region" description="Helical" evidence="10">
    <location>
        <begin position="6"/>
        <end position="26"/>
    </location>
</feature>
<keyword evidence="10" id="KW-1133">Transmembrane helix</keyword>
<evidence type="ECO:0000256" key="5">
    <source>
        <dbReference type="ARBA" id="ARBA00022729"/>
    </source>
</evidence>
<keyword evidence="9" id="KW-1015">Disulfide bond</keyword>